<protein>
    <submittedName>
        <fullName evidence="1">Uncharacterized protein</fullName>
    </submittedName>
</protein>
<reference evidence="1" key="1">
    <citation type="journal article" date="2015" name="Nature">
        <title>rRNA introns, odd ribosomes, and small enigmatic genomes across a large radiation of phyla.</title>
        <authorList>
            <person name="Brown C.T."/>
            <person name="Hug L.A."/>
            <person name="Thomas B.C."/>
            <person name="Sharon I."/>
            <person name="Castelle C.J."/>
            <person name="Singh A."/>
            <person name="Wilkins M.J."/>
            <person name="Williams K.H."/>
            <person name="Banfield J.F."/>
        </authorList>
    </citation>
    <scope>NUCLEOTIDE SEQUENCE [LARGE SCALE GENOMIC DNA]</scope>
</reference>
<dbReference type="Proteomes" id="UP000033965">
    <property type="component" value="Unassembled WGS sequence"/>
</dbReference>
<name>A0A0G1VSJ0_9BACT</name>
<organism evidence="1 2">
    <name type="scientific">Candidatus Kaiserbacteria bacterium GW2011_GWA2_49_19</name>
    <dbReference type="NCBI Taxonomy" id="1618669"/>
    <lineage>
        <taxon>Bacteria</taxon>
        <taxon>Candidatus Kaiseribacteriota</taxon>
    </lineage>
</organism>
<dbReference type="InterPro" id="IPR043733">
    <property type="entry name" value="DUF5677"/>
</dbReference>
<sequence>MVGQWPLKPLILVRLQVPQPRSEVSRDLRASRNRLTIPNKAYLLSAVFKTKNHLHGWFFVVLMYTCVMDKKLRHLLEKTLQVTTPLAQAAASHDTKFLNVLLGIYRVSFSTLRDIYYLSSNEESGASALDLTRKVIEYGIAVEYMLWKGKEKMAEQFQEHLDVEMHHTLEFLKSIGQDLESQSTEFRTGVENAESRYLSLNSHAKERKNWAGLAVDKMIETLHAAGKLRDFDFSRIGEAYIWECRLNHVSPFVVRNYMGSEDGQIASDFYMRQAIMFAMLFHLRLATRYVDEIRTLSSSNVYPELAASVLSILDELERLKPE</sequence>
<gene>
    <name evidence="1" type="ORF">UY44_C0001G0001</name>
</gene>
<evidence type="ECO:0000313" key="2">
    <source>
        <dbReference type="Proteomes" id="UP000033965"/>
    </source>
</evidence>
<dbReference type="Pfam" id="PF18928">
    <property type="entry name" value="DUF5677"/>
    <property type="match status" value="1"/>
</dbReference>
<accession>A0A0G1VSJ0</accession>
<proteinExistence type="predicted"/>
<evidence type="ECO:0000313" key="1">
    <source>
        <dbReference type="EMBL" id="KKW09436.1"/>
    </source>
</evidence>
<dbReference type="EMBL" id="LCPZ01000001">
    <property type="protein sequence ID" value="KKW09436.1"/>
    <property type="molecule type" value="Genomic_DNA"/>
</dbReference>
<comment type="caution">
    <text evidence="1">The sequence shown here is derived from an EMBL/GenBank/DDBJ whole genome shotgun (WGS) entry which is preliminary data.</text>
</comment>
<dbReference type="AlphaFoldDB" id="A0A0G1VSJ0"/>